<protein>
    <recommendedName>
        <fullName evidence="4">Tesmin/TSO1-like CXC domain-containing protein</fullName>
    </recommendedName>
</protein>
<dbReference type="AlphaFoldDB" id="A0A7M5WQT9"/>
<dbReference type="EnsemblMetazoa" id="CLYHEMT003206.1">
    <property type="protein sequence ID" value="CLYHEMP003206.1"/>
    <property type="gene ID" value="CLYHEMG003206"/>
</dbReference>
<dbReference type="PANTHER" id="PTHR46704">
    <property type="entry name" value="CXC DOMAIN-CONTAINING PROTEIN-RELATED"/>
    <property type="match status" value="1"/>
</dbReference>
<keyword evidence="3" id="KW-1185">Reference proteome</keyword>
<dbReference type="Proteomes" id="UP000594262">
    <property type="component" value="Unplaced"/>
</dbReference>
<evidence type="ECO:0008006" key="4">
    <source>
        <dbReference type="Google" id="ProtNLM"/>
    </source>
</evidence>
<feature type="region of interest" description="Disordered" evidence="1">
    <location>
        <begin position="1197"/>
        <end position="1218"/>
    </location>
</feature>
<sequence length="1218" mass="138486">MPWPPQPEDLTPDKVVIPPMLNMALSTLLKSKDGTLTEKAERLKMSIAQDIIYAVTQGRVKTPKSILLPSIVKALTNNTEIITSLNKLGHGIAYTQLMEIQTENAYMIVDKQKENGTLLLNALKEIFSLYVADNIDRNEETLTGTGTTHKVNNLLIQMKKNPSNVTTPPLPEPSRYRRQKRRSFEIQDDDNQAVIVFGGKRKDPENRKFPENPFKDWLFADREKSNFIWALLRRDYSPRQIIPSWSGFNISIQDGIPVMKSSIEYLNCINKPATEKSTIHQVLSRALEMIASLKLKSIVCVFDQAIYCKACEIKWREPEKFRNCVLMMGMFHMIMTYMHILSKRFADGGLKDALIQSSVIAEGSVDSALRGKSYNRGVRMYKLFYEALQRLLIDQLVESGKCGRVDEACNELVLDKIDKQIYDTIDADTCIEEYFNNYIDLKDQIKASEFSLPKFWISYIEMVELLLNVIYACRAGLWDLLLECIREIIPFAFAYDNINYARYLSVMLGDMLALETEFPEIYEQFLLGNFTAQISDGVFNRVETDKVIEMTLNKDTKTPGGTTGFSTNIGAVHRWELNATYRASLREVFHQHLNFASQKHKHKDLSPARIRKDENAVQSILSILQETFVHPFAGMPLLSISRGIELEEVVAEKMLSAKGIGKELMVTFNKQRLEEGHTLSIFDRMKKQKLPTFSNIPLSKAAKHKARLVAIESTKELFAKIAIIAQTRVVDLKQLLSFPLIELPLSLSEPDGTLKKTAKSKLLHTVEGDTVPVEMLQKDHAFIVDGMAYVRQLKSSGLTFDQFSTKLLKAIVNGSPSASRLDVVFDVYFDTSIKDIERQRRSTGEMIVKKIISTAPIKHWGQLLSSGEFKNKLVTFFLNDWKTKRHLLDNKTMYVNDSTETWKFTKHQMAICNRLHSNQEEADTRMLLHANDASSKYQNIIISTPDTDVFILAASNLHAIGCNIFILTGSGDHKRLIDLNLVCETYFTRIDDSKFNKEMLLQALPGFHCFTGCDSISAFSGRGKIKPLKVMIQKSEYVKAFAELGTTWDISEENVSILEAFVCHMYGKKDSLELGISIDDLRYNIYCRKNGKVSSESLPPCQNVLRQHIKRANYQARIWRMCLDPWIDRCDPSDHGWGVDDGGLFVNWMTCNPALAEVLTLVTCDCKVQCDVTCPCKVNEMECCDACGCDDCGNRDDEENDQADEEFESDEESDIEDN</sequence>
<dbReference type="OrthoDB" id="5975337at2759"/>
<evidence type="ECO:0000313" key="2">
    <source>
        <dbReference type="EnsemblMetazoa" id="CLYHEMP003206.1"/>
    </source>
</evidence>
<name>A0A7M5WQT9_9CNID</name>
<proteinExistence type="predicted"/>
<dbReference type="GeneID" id="136814422"/>
<evidence type="ECO:0000256" key="1">
    <source>
        <dbReference type="SAM" id="MobiDB-lite"/>
    </source>
</evidence>
<organism evidence="2 3">
    <name type="scientific">Clytia hemisphaerica</name>
    <dbReference type="NCBI Taxonomy" id="252671"/>
    <lineage>
        <taxon>Eukaryota</taxon>
        <taxon>Metazoa</taxon>
        <taxon>Cnidaria</taxon>
        <taxon>Hydrozoa</taxon>
        <taxon>Hydroidolina</taxon>
        <taxon>Leptothecata</taxon>
        <taxon>Obeliida</taxon>
        <taxon>Clytiidae</taxon>
        <taxon>Clytia</taxon>
    </lineage>
</organism>
<dbReference type="RefSeq" id="XP_066927069.1">
    <property type="nucleotide sequence ID" value="XM_067070968.1"/>
</dbReference>
<evidence type="ECO:0000313" key="3">
    <source>
        <dbReference type="Proteomes" id="UP000594262"/>
    </source>
</evidence>
<dbReference type="PANTHER" id="PTHR46704:SF9">
    <property type="entry name" value="BHLH DOMAIN-CONTAINING PROTEIN"/>
    <property type="match status" value="1"/>
</dbReference>
<accession>A0A7M5WQT9</accession>
<reference evidence="2" key="1">
    <citation type="submission" date="2021-01" db="UniProtKB">
        <authorList>
            <consortium name="EnsemblMetazoa"/>
        </authorList>
    </citation>
    <scope>IDENTIFICATION</scope>
</reference>